<dbReference type="EMBL" id="CAEY01001016">
    <property type="status" value="NOT_ANNOTATED_CDS"/>
    <property type="molecule type" value="Genomic_DNA"/>
</dbReference>
<keyword evidence="3" id="KW-0813">Transport</keyword>
<evidence type="ECO:0000256" key="3">
    <source>
        <dbReference type="ARBA" id="ARBA00022449"/>
    </source>
</evidence>
<comment type="similarity">
    <text evidence="2">Belongs to the Ca(2+):cation antiporter (CaCA) (TC 2.A.19) family. SLC24A subfamily.</text>
</comment>
<dbReference type="PANTHER" id="PTHR10846">
    <property type="entry name" value="SODIUM/POTASSIUM/CALCIUM EXCHANGER"/>
    <property type="match status" value="1"/>
</dbReference>
<dbReference type="Proteomes" id="UP000015104">
    <property type="component" value="Unassembled WGS sequence"/>
</dbReference>
<dbReference type="HOGENOM" id="CLU_2240001_0_0_1"/>
<evidence type="ECO:0000313" key="9">
    <source>
        <dbReference type="Proteomes" id="UP000015104"/>
    </source>
</evidence>
<evidence type="ECO:0000256" key="6">
    <source>
        <dbReference type="ARBA" id="ARBA00023136"/>
    </source>
</evidence>
<dbReference type="GO" id="GO:0008273">
    <property type="term" value="F:calcium, potassium:sodium antiporter activity"/>
    <property type="evidence" value="ECO:0007669"/>
    <property type="project" value="TreeGrafter"/>
</dbReference>
<keyword evidence="9" id="KW-1185">Reference proteome</keyword>
<accession>T1L3D0</accession>
<dbReference type="PANTHER" id="PTHR10846:SF73">
    <property type="entry name" value="SODIUM_CALCIUM EXCHANGER MEMBRANE REGION DOMAIN-CONTAINING PROTEIN"/>
    <property type="match status" value="1"/>
</dbReference>
<evidence type="ECO:0000313" key="8">
    <source>
        <dbReference type="EnsemblMetazoa" id="tetur35g01080.1"/>
    </source>
</evidence>
<reference evidence="8" key="2">
    <citation type="submission" date="2015-06" db="UniProtKB">
        <authorList>
            <consortium name="EnsemblMetazoa"/>
        </authorList>
    </citation>
    <scope>IDENTIFICATION</scope>
</reference>
<dbReference type="STRING" id="32264.T1L3D0"/>
<reference evidence="9" key="1">
    <citation type="submission" date="2011-08" db="EMBL/GenBank/DDBJ databases">
        <authorList>
            <person name="Rombauts S."/>
        </authorList>
    </citation>
    <scope>NUCLEOTIDE SEQUENCE</scope>
    <source>
        <strain evidence="9">London</strain>
    </source>
</reference>
<dbReference type="GO" id="GO:0005262">
    <property type="term" value="F:calcium channel activity"/>
    <property type="evidence" value="ECO:0007669"/>
    <property type="project" value="TreeGrafter"/>
</dbReference>
<dbReference type="EnsemblMetazoa" id="tetur35g01080.1">
    <property type="protein sequence ID" value="tetur35g01080.1"/>
    <property type="gene ID" value="tetur35g01080"/>
</dbReference>
<evidence type="ECO:0000256" key="2">
    <source>
        <dbReference type="ARBA" id="ARBA00005364"/>
    </source>
</evidence>
<dbReference type="InterPro" id="IPR004481">
    <property type="entry name" value="K/Na/Ca-exchanger"/>
</dbReference>
<protein>
    <submittedName>
        <fullName evidence="8">Uncharacterized protein</fullName>
    </submittedName>
</protein>
<keyword evidence="4 7" id="KW-0812">Transmembrane</keyword>
<sequence>MDKGYLSNFPEPGEVDEIKPQNSLLLHQTKPNVEDWSLVPNPVVEGWLPVLSWCIIAPLHATLFYTIPNCKTRTNLYLVTFLMSVFWIAIFSYIMVWMVSSNLKI</sequence>
<keyword evidence="6 7" id="KW-0472">Membrane</keyword>
<name>T1L3D0_TETUR</name>
<evidence type="ECO:0000256" key="5">
    <source>
        <dbReference type="ARBA" id="ARBA00022989"/>
    </source>
</evidence>
<dbReference type="GO" id="GO:0005886">
    <property type="term" value="C:plasma membrane"/>
    <property type="evidence" value="ECO:0007669"/>
    <property type="project" value="TreeGrafter"/>
</dbReference>
<feature type="transmembrane region" description="Helical" evidence="7">
    <location>
        <begin position="77"/>
        <end position="99"/>
    </location>
</feature>
<evidence type="ECO:0000256" key="4">
    <source>
        <dbReference type="ARBA" id="ARBA00022692"/>
    </source>
</evidence>
<evidence type="ECO:0000256" key="1">
    <source>
        <dbReference type="ARBA" id="ARBA00004141"/>
    </source>
</evidence>
<proteinExistence type="inferred from homology"/>
<dbReference type="GO" id="GO:0006874">
    <property type="term" value="P:intracellular calcium ion homeostasis"/>
    <property type="evidence" value="ECO:0007669"/>
    <property type="project" value="TreeGrafter"/>
</dbReference>
<keyword evidence="5 7" id="KW-1133">Transmembrane helix</keyword>
<feature type="transmembrane region" description="Helical" evidence="7">
    <location>
        <begin position="46"/>
        <end position="65"/>
    </location>
</feature>
<organism evidence="8 9">
    <name type="scientific">Tetranychus urticae</name>
    <name type="common">Two-spotted spider mite</name>
    <dbReference type="NCBI Taxonomy" id="32264"/>
    <lineage>
        <taxon>Eukaryota</taxon>
        <taxon>Metazoa</taxon>
        <taxon>Ecdysozoa</taxon>
        <taxon>Arthropoda</taxon>
        <taxon>Chelicerata</taxon>
        <taxon>Arachnida</taxon>
        <taxon>Acari</taxon>
        <taxon>Acariformes</taxon>
        <taxon>Trombidiformes</taxon>
        <taxon>Prostigmata</taxon>
        <taxon>Eleutherengona</taxon>
        <taxon>Raphignathae</taxon>
        <taxon>Tetranychoidea</taxon>
        <taxon>Tetranychidae</taxon>
        <taxon>Tetranychus</taxon>
    </lineage>
</organism>
<keyword evidence="3" id="KW-0050">Antiport</keyword>
<comment type="subcellular location">
    <subcellularLocation>
        <location evidence="1">Membrane</location>
        <topology evidence="1">Multi-pass membrane protein</topology>
    </subcellularLocation>
</comment>
<dbReference type="AlphaFoldDB" id="T1L3D0"/>
<evidence type="ECO:0000256" key="7">
    <source>
        <dbReference type="SAM" id="Phobius"/>
    </source>
</evidence>